<dbReference type="STRING" id="1230383.A0A1M8A626"/>
<dbReference type="Proteomes" id="UP000186303">
    <property type="component" value="Chromosome 3"/>
</dbReference>
<evidence type="ECO:0000259" key="5">
    <source>
        <dbReference type="Pfam" id="PF23226"/>
    </source>
</evidence>
<feature type="transmembrane region" description="Helical" evidence="1">
    <location>
        <begin position="306"/>
        <end position="323"/>
    </location>
</feature>
<dbReference type="OrthoDB" id="68581at2759"/>
<evidence type="ECO:0000256" key="1">
    <source>
        <dbReference type="SAM" id="Phobius"/>
    </source>
</evidence>
<dbReference type="Gene3D" id="3.60.10.10">
    <property type="entry name" value="Endonuclease/exonuclease/phosphatase"/>
    <property type="match status" value="1"/>
</dbReference>
<keyword evidence="7" id="KW-1185">Reference proteome</keyword>
<dbReference type="InterPro" id="IPR053911">
    <property type="entry name" value="PGAP2IP_TM_2nd"/>
</dbReference>
<dbReference type="SUPFAM" id="SSF56219">
    <property type="entry name" value="DNase I-like"/>
    <property type="match status" value="1"/>
</dbReference>
<feature type="transmembrane region" description="Helical" evidence="1">
    <location>
        <begin position="627"/>
        <end position="644"/>
    </location>
</feature>
<evidence type="ECO:0000313" key="6">
    <source>
        <dbReference type="EMBL" id="SHO77895.1"/>
    </source>
</evidence>
<keyword evidence="1" id="KW-0472">Membrane</keyword>
<feature type="transmembrane region" description="Helical" evidence="1">
    <location>
        <begin position="433"/>
        <end position="452"/>
    </location>
</feature>
<dbReference type="OMA" id="CVWYFPL"/>
<feature type="domain" description="PGAP2IP first transmembrane" evidence="4">
    <location>
        <begin position="280"/>
        <end position="443"/>
    </location>
</feature>
<feature type="transmembrane region" description="Helical" evidence="1">
    <location>
        <begin position="665"/>
        <end position="684"/>
    </location>
</feature>
<dbReference type="EMBL" id="LT671823">
    <property type="protein sequence ID" value="SHO77895.1"/>
    <property type="molecule type" value="Genomic_DNA"/>
</dbReference>
<dbReference type="PANTHER" id="PTHR14859:SF1">
    <property type="entry name" value="PGAP2-INTERACTING PROTEIN"/>
    <property type="match status" value="1"/>
</dbReference>
<feature type="transmembrane region" description="Helical" evidence="1">
    <location>
        <begin position="180"/>
        <end position="200"/>
    </location>
</feature>
<feature type="transmembrane region" description="Helical" evidence="1">
    <location>
        <begin position="592"/>
        <end position="615"/>
    </location>
</feature>
<feature type="transmembrane region" description="Helical" evidence="1">
    <location>
        <begin position="22"/>
        <end position="44"/>
    </location>
</feature>
<evidence type="ECO:0000259" key="2">
    <source>
        <dbReference type="Pfam" id="PF10277"/>
    </source>
</evidence>
<feature type="transmembrane region" description="Helical" evidence="1">
    <location>
        <begin position="110"/>
        <end position="132"/>
    </location>
</feature>
<dbReference type="InterPro" id="IPR057315">
    <property type="entry name" value="Exo_endo_phos_PGAP2IP_C"/>
</dbReference>
<accession>A0A1M8A626</accession>
<evidence type="ECO:0000259" key="3">
    <source>
        <dbReference type="Pfam" id="PF23021"/>
    </source>
</evidence>
<dbReference type="GO" id="GO:0006506">
    <property type="term" value="P:GPI anchor biosynthetic process"/>
    <property type="evidence" value="ECO:0007669"/>
    <property type="project" value="TreeGrafter"/>
</dbReference>
<feature type="transmembrane region" description="Helical" evidence="1">
    <location>
        <begin position="366"/>
        <end position="384"/>
    </location>
</feature>
<dbReference type="PANTHER" id="PTHR14859">
    <property type="entry name" value="CALCOFLUOR WHITE HYPERSENSITIVE PROTEIN PRECURSOR"/>
    <property type="match status" value="1"/>
</dbReference>
<reference evidence="7" key="1">
    <citation type="journal article" date="2017" name="Nucleic Acids Res.">
        <title>Proteogenomics produces comprehensive and highly accurate protein-coding gene annotation in a complete genome assembly of Malassezia sympodialis.</title>
        <authorList>
            <person name="Zhu Y."/>
            <person name="Engstroem P.G."/>
            <person name="Tellgren-Roth C."/>
            <person name="Baudo C.D."/>
            <person name="Kennell J.C."/>
            <person name="Sun S."/>
            <person name="Billmyre R.B."/>
            <person name="Schroeder M.S."/>
            <person name="Andersson A."/>
            <person name="Holm T."/>
            <person name="Sigurgeirsson B."/>
            <person name="Wu G."/>
            <person name="Sankaranarayanan S.R."/>
            <person name="Siddharthan R."/>
            <person name="Sanyal K."/>
            <person name="Lundeberg J."/>
            <person name="Nystedt B."/>
            <person name="Boekhout T."/>
            <person name="Dawson T.L. Jr."/>
            <person name="Heitman J."/>
            <person name="Scheynius A."/>
            <person name="Lehtioe J."/>
        </authorList>
    </citation>
    <scope>NUCLEOTIDE SEQUENCE [LARGE SCALE GENOMIC DNA]</scope>
    <source>
        <strain evidence="7">ATCC 42132</strain>
    </source>
</reference>
<dbReference type="InterPro" id="IPR036691">
    <property type="entry name" value="Endo/exonu/phosph_ase_sf"/>
</dbReference>
<dbReference type="InterPro" id="IPR051916">
    <property type="entry name" value="GPI-anchor_lipid_remodeler"/>
</dbReference>
<feature type="transmembrane region" description="Helical" evidence="1">
    <location>
        <begin position="80"/>
        <end position="103"/>
    </location>
</feature>
<protein>
    <submittedName>
        <fullName evidence="6">Similar to S.cerevisiae protein CWH43 (Putative sensor/transporter protein involved in cell wall biogenesis)</fullName>
    </submittedName>
</protein>
<dbReference type="GO" id="GO:0031505">
    <property type="term" value="P:fungal-type cell wall organization"/>
    <property type="evidence" value="ECO:0007669"/>
    <property type="project" value="TreeGrafter"/>
</dbReference>
<name>A0A1M8A626_MALS4</name>
<feature type="domain" description="PGAP2IP C-terminal nuclease-like" evidence="5">
    <location>
        <begin position="700"/>
        <end position="928"/>
    </location>
</feature>
<feature type="transmembrane region" description="Helical" evidence="1">
    <location>
        <begin position="511"/>
        <end position="531"/>
    </location>
</feature>
<dbReference type="Pfam" id="PF23021">
    <property type="entry name" value="6TM_2nd_PGAP2IP"/>
    <property type="match status" value="1"/>
</dbReference>
<evidence type="ECO:0000259" key="4">
    <source>
        <dbReference type="Pfam" id="PF23022"/>
    </source>
</evidence>
<evidence type="ECO:0000313" key="7">
    <source>
        <dbReference type="Proteomes" id="UP000186303"/>
    </source>
</evidence>
<keyword evidence="1" id="KW-1133">Transmembrane helix</keyword>
<feature type="domain" description="PGAP2IP second transmembrane" evidence="3">
    <location>
        <begin position="473"/>
        <end position="646"/>
    </location>
</feature>
<dbReference type="InterPro" id="IPR053912">
    <property type="entry name" value="PGAP2IP_TM_1nd"/>
</dbReference>
<feature type="transmembrane region" description="Helical" evidence="1">
    <location>
        <begin position="473"/>
        <end position="491"/>
    </location>
</feature>
<feature type="domain" description="CWH43-like N-terminal" evidence="2">
    <location>
        <begin position="22"/>
        <end position="239"/>
    </location>
</feature>
<organism evidence="6 7">
    <name type="scientific">Malassezia sympodialis (strain ATCC 42132)</name>
    <name type="common">Atopic eczema-associated yeast</name>
    <dbReference type="NCBI Taxonomy" id="1230383"/>
    <lineage>
        <taxon>Eukaryota</taxon>
        <taxon>Fungi</taxon>
        <taxon>Dikarya</taxon>
        <taxon>Basidiomycota</taxon>
        <taxon>Ustilaginomycotina</taxon>
        <taxon>Malasseziomycetes</taxon>
        <taxon>Malasseziales</taxon>
        <taxon>Malasseziaceae</taxon>
        <taxon>Malassezia</taxon>
    </lineage>
</organism>
<feature type="transmembrane region" description="Helical" evidence="1">
    <location>
        <begin position="343"/>
        <end position="360"/>
    </location>
</feature>
<dbReference type="Pfam" id="PF23022">
    <property type="entry name" value="6TM_1st_PGAP2IP"/>
    <property type="match status" value="1"/>
</dbReference>
<dbReference type="VEuPathDB" id="FungiDB:MSYG_2237"/>
<keyword evidence="1" id="KW-0812">Transmembrane</keyword>
<sequence>MGCDVAPSGCPGQRVQLTCTGAVFSIAHTVLGYTSFSLALALSLSLHYRRVVKNHVAGYPDEWWPSVSATIGDWFPERNVFQILCAATSGFRFVMIALLGALACRYGRPFGGACLATAGVLRTFACGGWIFITSSDHALTHDVAMGIYLALTPVWMALCLTQLRTPPASPLSAAHRRAQWLRVIASTLFYACTPFMVYFYLAHRRDRIPGMYTYYSLLEWSLVFFDVLFDAASAQDLKAFAIQVLEAPPTVPSVATAPAPPTAVRIWGWVVSQALLAWTAWSSLFALISMIFYFSVSNMAAKGLELLVLAPALGLAIVAFSPLQRCFQSDTPGSIRHVRPWRAGALWLMSLATVASYVLPQALTRLVIHALSCAAVAVLSAVDWSHAWEAARLDETAAIWLVGLVTAVVSRYVNHANIPIWAFLDATNGGWHIFALAVATVCLVPLFVPSLCQYPAVHVRRMPTSLPHAWRRFVVAAGALGVWLCEVQTFLSDAGTVISYGWTGYPLQGPMAVSHGVWVVAAMALGSAASLSAPRMGTTYGVMALHAMGMALLLRLDNWPSFAGGLLVALTLPMMLAPLLQSALAHHPLRAMSAAWFAMSFLAFLGVLTTAYAFLPGAYIMREHTGALTLVQTLVLLAGVLTARTAPEGQRLVPGHGARAQTVHCVVYTLLGLLVLVASLVPYWRRVDARAIQPYHPADRIVTAGIWTVHFGFDQNMRDSTRRMSRVLKDLELDIVGLLETDLNRPAFGNRDLTQWLAQDLQMYADLGPSPKKHTWGAVLLSKFPIINSTHHLLPSPHGELAPAIHAVLDIYGVPTHVVVSHNGQEEDPLDRELQTTELARLLREAYPHPAIFMGYLVTRPHAPRPSPYDILFRDGRIHDVDATDMNRWCQYLGFRGVHRIGYARVSRYTVTDTEIQTFKLRMPYEASERDPDHDLRPRTLPLGTMPVADWAYPLSFIQPFRRINETHRYAPYALPLYYGLPEAPAPDPAP</sequence>
<dbReference type="GO" id="GO:0016020">
    <property type="term" value="C:membrane"/>
    <property type="evidence" value="ECO:0007669"/>
    <property type="project" value="GOC"/>
</dbReference>
<dbReference type="FunFam" id="3.60.10.10:FF:000100">
    <property type="entry name" value="Unplaced genomic scaffold supercont2.12, whole genome shotgun sequence"/>
    <property type="match status" value="1"/>
</dbReference>
<dbReference type="Pfam" id="PF23226">
    <property type="entry name" value="Exo_endo_phos_PGAP2IP"/>
    <property type="match status" value="1"/>
</dbReference>
<feature type="transmembrane region" description="Helical" evidence="1">
    <location>
        <begin position="562"/>
        <end position="580"/>
    </location>
</feature>
<feature type="transmembrane region" description="Helical" evidence="1">
    <location>
        <begin position="275"/>
        <end position="294"/>
    </location>
</feature>
<dbReference type="GO" id="GO:0005783">
    <property type="term" value="C:endoplasmic reticulum"/>
    <property type="evidence" value="ECO:0007669"/>
    <property type="project" value="TreeGrafter"/>
</dbReference>
<dbReference type="AlphaFoldDB" id="A0A1M8A626"/>
<dbReference type="Pfam" id="PF10277">
    <property type="entry name" value="Frag1"/>
    <property type="match status" value="1"/>
</dbReference>
<feature type="transmembrane region" description="Helical" evidence="1">
    <location>
        <begin position="138"/>
        <end position="160"/>
    </location>
</feature>
<gene>
    <name evidence="6" type="ORF">MSYG_2237</name>
</gene>
<dbReference type="InterPro" id="IPR019402">
    <property type="entry name" value="CWH43_N"/>
</dbReference>
<proteinExistence type="predicted"/>